<comment type="caution">
    <text evidence="1">The sequence shown here is derived from an EMBL/GenBank/DDBJ whole genome shotgun (WGS) entry which is preliminary data.</text>
</comment>
<dbReference type="Proteomes" id="UP000091857">
    <property type="component" value="Chromosome 8"/>
</dbReference>
<dbReference type="EMBL" id="CM004394">
    <property type="protein sequence ID" value="KAG8649861.1"/>
    <property type="molecule type" value="Genomic_DNA"/>
</dbReference>
<keyword evidence="2" id="KW-1185">Reference proteome</keyword>
<proteinExistence type="predicted"/>
<evidence type="ECO:0000313" key="2">
    <source>
        <dbReference type="Proteomes" id="UP000091857"/>
    </source>
</evidence>
<reference evidence="2" key="1">
    <citation type="journal article" date="2016" name="Nat. Biotechnol.">
        <title>Sequencing wild and cultivated cassava and related species reveals extensive interspecific hybridization and genetic diversity.</title>
        <authorList>
            <person name="Bredeson J.V."/>
            <person name="Lyons J.B."/>
            <person name="Prochnik S.E."/>
            <person name="Wu G.A."/>
            <person name="Ha C.M."/>
            <person name="Edsinger-Gonzales E."/>
            <person name="Grimwood J."/>
            <person name="Schmutz J."/>
            <person name="Rabbi I.Y."/>
            <person name="Egesi C."/>
            <person name="Nauluvula P."/>
            <person name="Lebot V."/>
            <person name="Ndunguru J."/>
            <person name="Mkamilo G."/>
            <person name="Bart R.S."/>
            <person name="Setter T.L."/>
            <person name="Gleadow R.M."/>
            <person name="Kulakow P."/>
            <person name="Ferguson M.E."/>
            <person name="Rounsley S."/>
            <person name="Rokhsar D.S."/>
        </authorList>
    </citation>
    <scope>NUCLEOTIDE SEQUENCE [LARGE SCALE GENOMIC DNA]</scope>
    <source>
        <strain evidence="2">cv. AM560-2</strain>
    </source>
</reference>
<sequence length="69" mass="8278">MLKHNKTSKDKQYKTYTNDVSSEMSCLSLIHKFIFYFLVFQLLGFKIDLMFLAFKYSSITDHRSHKHKP</sequence>
<evidence type="ECO:0000313" key="1">
    <source>
        <dbReference type="EMBL" id="KAG8649861.1"/>
    </source>
</evidence>
<accession>A0ACB7HCG3</accession>
<gene>
    <name evidence="1" type="ORF">MANES_08G146011v8</name>
</gene>
<protein>
    <submittedName>
        <fullName evidence="1">Uncharacterized protein</fullName>
    </submittedName>
</protein>
<name>A0ACB7HCG3_MANES</name>
<organism evidence="1 2">
    <name type="scientific">Manihot esculenta</name>
    <name type="common">Cassava</name>
    <name type="synonym">Jatropha manihot</name>
    <dbReference type="NCBI Taxonomy" id="3983"/>
    <lineage>
        <taxon>Eukaryota</taxon>
        <taxon>Viridiplantae</taxon>
        <taxon>Streptophyta</taxon>
        <taxon>Embryophyta</taxon>
        <taxon>Tracheophyta</taxon>
        <taxon>Spermatophyta</taxon>
        <taxon>Magnoliopsida</taxon>
        <taxon>eudicotyledons</taxon>
        <taxon>Gunneridae</taxon>
        <taxon>Pentapetalae</taxon>
        <taxon>rosids</taxon>
        <taxon>fabids</taxon>
        <taxon>Malpighiales</taxon>
        <taxon>Euphorbiaceae</taxon>
        <taxon>Crotonoideae</taxon>
        <taxon>Manihoteae</taxon>
        <taxon>Manihot</taxon>
    </lineage>
</organism>